<feature type="transmembrane region" description="Helical" evidence="1">
    <location>
        <begin position="28"/>
        <end position="45"/>
    </location>
</feature>
<keyword evidence="1" id="KW-1133">Transmembrane helix</keyword>
<dbReference type="Proteomes" id="UP000287410">
    <property type="component" value="Unassembled WGS sequence"/>
</dbReference>
<comment type="caution">
    <text evidence="2">The sequence shown here is derived from an EMBL/GenBank/DDBJ whole genome shotgun (WGS) entry which is preliminary data.</text>
</comment>
<evidence type="ECO:0000313" key="3">
    <source>
        <dbReference type="Proteomes" id="UP000287410"/>
    </source>
</evidence>
<sequence>MFYLEVILLISFVVLMVVGYKKNNRNTMLAASLCLVVAVALPGFSDGFQNGFEETKASLG</sequence>
<keyword evidence="1" id="KW-0472">Membrane</keyword>
<proteinExistence type="predicted"/>
<keyword evidence="3" id="KW-1185">Reference proteome</keyword>
<reference evidence="2 3" key="1">
    <citation type="journal article" date="2018" name="Front. Microbiol.">
        <title>Genome-Based Analysis Reveals the Taxonomy and Diversity of the Family Idiomarinaceae.</title>
        <authorList>
            <person name="Liu Y."/>
            <person name="Lai Q."/>
            <person name="Shao Z."/>
        </authorList>
    </citation>
    <scope>NUCLEOTIDE SEQUENCE [LARGE SCALE GENOMIC DNA]</scope>
    <source>
        <strain evidence="2 3">GBSy1</strain>
    </source>
</reference>
<accession>A0ABY0BZM8</accession>
<dbReference type="EMBL" id="PIPN01000002">
    <property type="protein sequence ID" value="RUO30544.1"/>
    <property type="molecule type" value="Genomic_DNA"/>
</dbReference>
<evidence type="ECO:0000256" key="1">
    <source>
        <dbReference type="SAM" id="Phobius"/>
    </source>
</evidence>
<gene>
    <name evidence="2" type="ORF">CWE12_04625</name>
</gene>
<keyword evidence="1" id="KW-0812">Transmembrane</keyword>
<feature type="transmembrane region" description="Helical" evidence="1">
    <location>
        <begin position="6"/>
        <end position="21"/>
    </location>
</feature>
<protein>
    <submittedName>
        <fullName evidence="2">Uncharacterized protein</fullName>
    </submittedName>
</protein>
<organism evidence="2 3">
    <name type="scientific">Aliidiomarina sedimenti</name>
    <dbReference type="NCBI Taxonomy" id="1933879"/>
    <lineage>
        <taxon>Bacteria</taxon>
        <taxon>Pseudomonadati</taxon>
        <taxon>Pseudomonadota</taxon>
        <taxon>Gammaproteobacteria</taxon>
        <taxon>Alteromonadales</taxon>
        <taxon>Idiomarinaceae</taxon>
        <taxon>Aliidiomarina</taxon>
    </lineage>
</organism>
<evidence type="ECO:0000313" key="2">
    <source>
        <dbReference type="EMBL" id="RUO30544.1"/>
    </source>
</evidence>
<name>A0ABY0BZM8_9GAMM</name>